<protein>
    <submittedName>
        <fullName evidence="1">Uncharacterized protein</fullName>
    </submittedName>
</protein>
<accession>A0A7Y8BU85</accession>
<dbReference type="Proteomes" id="UP000522864">
    <property type="component" value="Unassembled WGS sequence"/>
</dbReference>
<evidence type="ECO:0000313" key="1">
    <source>
        <dbReference type="EMBL" id="NWB87961.1"/>
    </source>
</evidence>
<comment type="caution">
    <text evidence="1">The sequence shown here is derived from an EMBL/GenBank/DDBJ whole genome shotgun (WGS) entry which is preliminary data.</text>
</comment>
<dbReference type="EMBL" id="JACAQA010000022">
    <property type="protein sequence ID" value="NWB87961.1"/>
    <property type="molecule type" value="Genomic_DNA"/>
</dbReference>
<gene>
    <name evidence="1" type="ORF">HX830_24095</name>
</gene>
<proteinExistence type="predicted"/>
<reference evidence="1 2" key="1">
    <citation type="submission" date="2020-04" db="EMBL/GenBank/DDBJ databases">
        <title>Molecular characterization of pseudomonads from Agaricus bisporus reveal novel blotch 2 pathogens in Western Europe.</title>
        <authorList>
            <person name="Taparia T."/>
            <person name="Krijger M."/>
            <person name="Haynes E."/>
            <person name="Elpinstone J.G."/>
            <person name="Noble R."/>
            <person name="Van Der Wolf J."/>
        </authorList>
    </citation>
    <scope>NUCLEOTIDE SEQUENCE [LARGE SCALE GENOMIC DNA]</scope>
    <source>
        <strain evidence="1 2">G9001</strain>
    </source>
</reference>
<dbReference type="RefSeq" id="WP_177103021.1">
    <property type="nucleotide sequence ID" value="NZ_JACAQA010000022.1"/>
</dbReference>
<sequence length="240" mass="25664">MSKHIHQRNLDKPLILSANPAGVGAIDVENPEKPLNVLVGPLNLKPLDHIDLYWAEAAEPAATYDHPLDAPPTNDFVTLSVDSRSLASAPDPVPVSYRFSPFPGGTSEDSDASHIRVKLEAPGGIDTDPATPYENEALRPPQVQPSGVIVDPQGVRVIIAPYPHMSEGDRISVSWADQTLQHPALGAAELEREVVVPIPAQIVESVGNSSSLPVRYEIHDVVGNWSKRSPATEVVVSLGG</sequence>
<organism evidence="1 2">
    <name type="scientific">Pseudomonas gingeri</name>
    <dbReference type="NCBI Taxonomy" id="117681"/>
    <lineage>
        <taxon>Bacteria</taxon>
        <taxon>Pseudomonadati</taxon>
        <taxon>Pseudomonadota</taxon>
        <taxon>Gammaproteobacteria</taxon>
        <taxon>Pseudomonadales</taxon>
        <taxon>Pseudomonadaceae</taxon>
        <taxon>Pseudomonas</taxon>
    </lineage>
</organism>
<name>A0A7Y8BU85_9PSED</name>
<dbReference type="AlphaFoldDB" id="A0A7Y8BU85"/>
<evidence type="ECO:0000313" key="2">
    <source>
        <dbReference type="Proteomes" id="UP000522864"/>
    </source>
</evidence>